<keyword evidence="2" id="KW-0808">Transferase</keyword>
<feature type="transmembrane region" description="Helical" evidence="6">
    <location>
        <begin position="237"/>
        <end position="261"/>
    </location>
</feature>
<evidence type="ECO:0000256" key="4">
    <source>
        <dbReference type="ARBA" id="ARBA00022989"/>
    </source>
</evidence>
<feature type="transmembrane region" description="Helical" evidence="6">
    <location>
        <begin position="185"/>
        <end position="201"/>
    </location>
</feature>
<dbReference type="GO" id="GO:0008961">
    <property type="term" value="F:phosphatidylglycerol-prolipoprotein diacylglyceryl transferase activity"/>
    <property type="evidence" value="ECO:0007669"/>
    <property type="project" value="InterPro"/>
</dbReference>
<evidence type="ECO:0000256" key="1">
    <source>
        <dbReference type="ARBA" id="ARBA00022475"/>
    </source>
</evidence>
<dbReference type="PANTHER" id="PTHR30589">
    <property type="entry name" value="PROLIPOPROTEIN DIACYLGLYCERYL TRANSFERASE"/>
    <property type="match status" value="1"/>
</dbReference>
<keyword evidence="4 6" id="KW-1133">Transmembrane helix</keyword>
<organism evidence="7">
    <name type="scientific">marine metagenome</name>
    <dbReference type="NCBI Taxonomy" id="408172"/>
    <lineage>
        <taxon>unclassified sequences</taxon>
        <taxon>metagenomes</taxon>
        <taxon>ecological metagenomes</taxon>
    </lineage>
</organism>
<feature type="transmembrane region" description="Helical" evidence="6">
    <location>
        <begin position="44"/>
        <end position="66"/>
    </location>
</feature>
<evidence type="ECO:0000256" key="5">
    <source>
        <dbReference type="ARBA" id="ARBA00023136"/>
    </source>
</evidence>
<sequence>MFPVLLEIGPIKIYSFGFMLVVAFYSTYFLLNHDLKRMGHDEKLASDMVFWAAIGGVLGSKIYYLLENLDQVIDNPMGMIFSGSGLVFLGGLMGGTFAVTMVLQKNNLPWLIFADIVAPLLILGYGIGRIGCFLVGDDYGIPTHLPWAVSFPDGLPPSTSQVFSAYYPWIDISGFSPGVLHVHPTQLYEFTLAVAIFYFLWSRRNNVKIAGSLFFLYLILAGVERFAIEFIRTNEKYLFEIFSGSQIISMIMIIIGSYFLINPLPKRES</sequence>
<dbReference type="PANTHER" id="PTHR30589:SF0">
    <property type="entry name" value="PHOSPHATIDYLGLYCEROL--PROLIPOPROTEIN DIACYLGLYCERYL TRANSFERASE"/>
    <property type="match status" value="1"/>
</dbReference>
<reference evidence="7" key="1">
    <citation type="submission" date="2018-05" db="EMBL/GenBank/DDBJ databases">
        <authorList>
            <person name="Lanie J.A."/>
            <person name="Ng W.-L."/>
            <person name="Kazmierczak K.M."/>
            <person name="Andrzejewski T.M."/>
            <person name="Davidsen T.M."/>
            <person name="Wayne K.J."/>
            <person name="Tettelin H."/>
            <person name="Glass J.I."/>
            <person name="Rusch D."/>
            <person name="Podicherti R."/>
            <person name="Tsui H.-C.T."/>
            <person name="Winkler M.E."/>
        </authorList>
    </citation>
    <scope>NUCLEOTIDE SEQUENCE</scope>
</reference>
<evidence type="ECO:0000256" key="2">
    <source>
        <dbReference type="ARBA" id="ARBA00022679"/>
    </source>
</evidence>
<feature type="transmembrane region" description="Helical" evidence="6">
    <location>
        <begin position="13"/>
        <end position="32"/>
    </location>
</feature>
<gene>
    <name evidence="7" type="ORF">METZ01_LOCUS10408</name>
</gene>
<dbReference type="AlphaFoldDB" id="A0A381NTV7"/>
<dbReference type="EMBL" id="UINC01000565">
    <property type="protein sequence ID" value="SUZ57554.1"/>
    <property type="molecule type" value="Genomic_DNA"/>
</dbReference>
<evidence type="ECO:0008006" key="8">
    <source>
        <dbReference type="Google" id="ProtNLM"/>
    </source>
</evidence>
<dbReference type="GO" id="GO:0005886">
    <property type="term" value="C:plasma membrane"/>
    <property type="evidence" value="ECO:0007669"/>
    <property type="project" value="InterPro"/>
</dbReference>
<keyword evidence="5 6" id="KW-0472">Membrane</keyword>
<evidence type="ECO:0000256" key="6">
    <source>
        <dbReference type="SAM" id="Phobius"/>
    </source>
</evidence>
<evidence type="ECO:0000256" key="3">
    <source>
        <dbReference type="ARBA" id="ARBA00022692"/>
    </source>
</evidence>
<dbReference type="HAMAP" id="MF_01147">
    <property type="entry name" value="Lgt"/>
    <property type="match status" value="1"/>
</dbReference>
<keyword evidence="3 6" id="KW-0812">Transmembrane</keyword>
<feature type="transmembrane region" description="Helical" evidence="6">
    <location>
        <begin position="78"/>
        <end position="103"/>
    </location>
</feature>
<dbReference type="InterPro" id="IPR001640">
    <property type="entry name" value="Lgt"/>
</dbReference>
<feature type="transmembrane region" description="Helical" evidence="6">
    <location>
        <begin position="110"/>
        <end position="136"/>
    </location>
</feature>
<evidence type="ECO:0000313" key="7">
    <source>
        <dbReference type="EMBL" id="SUZ57554.1"/>
    </source>
</evidence>
<dbReference type="Pfam" id="PF01790">
    <property type="entry name" value="LGT"/>
    <property type="match status" value="1"/>
</dbReference>
<feature type="transmembrane region" description="Helical" evidence="6">
    <location>
        <begin position="213"/>
        <end position="231"/>
    </location>
</feature>
<protein>
    <recommendedName>
        <fullName evidence="8">Prolipoprotein diacylglyceryl transferase</fullName>
    </recommendedName>
</protein>
<keyword evidence="1" id="KW-1003">Cell membrane</keyword>
<dbReference type="GO" id="GO:0042158">
    <property type="term" value="P:lipoprotein biosynthetic process"/>
    <property type="evidence" value="ECO:0007669"/>
    <property type="project" value="InterPro"/>
</dbReference>
<accession>A0A381NTV7</accession>
<name>A0A381NTV7_9ZZZZ</name>
<proteinExistence type="inferred from homology"/>
<dbReference type="NCBIfam" id="TIGR00544">
    <property type="entry name" value="lgt"/>
    <property type="match status" value="1"/>
</dbReference>